<name>A0A6G1CFZ6_9ORYZ</name>
<dbReference type="EMBL" id="SPHZ02000009">
    <property type="protein sequence ID" value="KAF0898967.1"/>
    <property type="molecule type" value="Genomic_DNA"/>
</dbReference>
<proteinExistence type="predicted"/>
<keyword evidence="2" id="KW-1185">Reference proteome</keyword>
<protein>
    <submittedName>
        <fullName evidence="1">Uncharacterized protein</fullName>
    </submittedName>
</protein>
<dbReference type="Proteomes" id="UP000479710">
    <property type="component" value="Unassembled WGS sequence"/>
</dbReference>
<comment type="caution">
    <text evidence="1">The sequence shown here is derived from an EMBL/GenBank/DDBJ whole genome shotgun (WGS) entry which is preliminary data.</text>
</comment>
<sequence>MPGAAILTAAISQAGGPLREASRLVAVAIARGREMYVLVSRFAPAGGDADWVADRLLFKAHASEAQRMLAAAAASAIAAEDALVLASAGGARRFGDWVSIALRHLDCAHASLDAARTADAAARVLVRKARDLARRLIQPPCHDSQDLITQCDVHIIAGLTQNLVIYQEYEKIVFRANHYRIVLLCFQFDQ</sequence>
<organism evidence="1 2">
    <name type="scientific">Oryza meyeriana var. granulata</name>
    <dbReference type="NCBI Taxonomy" id="110450"/>
    <lineage>
        <taxon>Eukaryota</taxon>
        <taxon>Viridiplantae</taxon>
        <taxon>Streptophyta</taxon>
        <taxon>Embryophyta</taxon>
        <taxon>Tracheophyta</taxon>
        <taxon>Spermatophyta</taxon>
        <taxon>Magnoliopsida</taxon>
        <taxon>Liliopsida</taxon>
        <taxon>Poales</taxon>
        <taxon>Poaceae</taxon>
        <taxon>BOP clade</taxon>
        <taxon>Oryzoideae</taxon>
        <taxon>Oryzeae</taxon>
        <taxon>Oryzinae</taxon>
        <taxon>Oryza</taxon>
        <taxon>Oryza meyeriana</taxon>
    </lineage>
</organism>
<evidence type="ECO:0000313" key="1">
    <source>
        <dbReference type="EMBL" id="KAF0898967.1"/>
    </source>
</evidence>
<dbReference type="AlphaFoldDB" id="A0A6G1CFZ6"/>
<gene>
    <name evidence="1" type="ORF">E2562_012663</name>
</gene>
<accession>A0A6G1CFZ6</accession>
<evidence type="ECO:0000313" key="2">
    <source>
        <dbReference type="Proteomes" id="UP000479710"/>
    </source>
</evidence>
<reference evidence="1 2" key="1">
    <citation type="submission" date="2019-11" db="EMBL/GenBank/DDBJ databases">
        <title>Whole genome sequence of Oryza granulata.</title>
        <authorList>
            <person name="Li W."/>
        </authorList>
    </citation>
    <scope>NUCLEOTIDE SEQUENCE [LARGE SCALE GENOMIC DNA]</scope>
    <source>
        <strain evidence="2">cv. Menghai</strain>
        <tissue evidence="1">Leaf</tissue>
    </source>
</reference>